<dbReference type="PANTHER" id="PTHR22367">
    <property type="entry name" value="COILED-COIL DOMAIN-CONTAINING PROTEIN 14"/>
    <property type="match status" value="1"/>
</dbReference>
<reference evidence="4" key="1">
    <citation type="submission" date="2025-08" db="UniProtKB">
        <authorList>
            <consortium name="RefSeq"/>
        </authorList>
    </citation>
    <scope>IDENTIFICATION</scope>
</reference>
<sequence length="976" mass="107862">MFVDHIGQNNPELCPHRSGQPPCSLATTGWLPKGQVTLQWRVLSSGRLTGTTKITCNKRQVALRKAAHSDVESGYSLCSSDSEDQVATIHNGLDRCAALLKDILQNESERIETVHQKPRKASNVKMTSRPRLNKVNGSKKRGAKTPTLSTHVHKEIVPVSNRKPASVTKTVVEKDRNLVSAEQPFVQPVPAPFTQCSPVTHQKLCEHVQTQMSLLNIQPPQIATGIPEVPLCTIPENGCQPVAAFNCRLPTSTPALSPQHTADLSVVQPVVSMDNCSQRASQMGPILAPAAFSASTSVAKVQPVPTCSALPHVLQTTLDNPTRRTVPAAPGNREAVSDQGSQDQQLKETDLIRCIQAHLALLQAHEEENKCGKANEKCQAVDPIQAQSLNSQEEAAEEHSKDILSKEEGMDGVDMAPVRETSCQTSFDKAALTSQQRGLQETAKKMKTVKYFLRELKALLTDHDNSETLRLLGEVEDCISLLPAAVDSSNAQAEIALILQPLRSENAQLRRQLRILNQQLKEKKRAEKECDLDGDVEFLSLQSLNRTLQSQLNESVKSTELLQNKNEELIKTLESQREEERRLTRIIHEREQELLEKKRQNDIESTKLKLEADEMLAHMKSFQYKLEAAEKENRILGITLRQRDAEVNRLRELTRALQGSMSKLLSDLTMDTKPKLGKSLSKALLEIHEKQLQPDTYPLSASIMSYLQNVETDPVQVNAEPLSKGETKEADQMDDQAAERSPQKSPPGAQVVLAPTNTFTCLKADMETASDLSTLVGEDKLDETIYIPLTSSPSKRLAAAPERCGMSLREPKNLDPDFGLADSKWSSRSGVPGKAKVLDKFSSSCTLKKAVENKSENMGRTAKLEGKRPQTQPREITNGAAKEILDNPGRRQPDKFFYTPISHCKENVQKKGLGISAPDSSFSTFDCLSKKSEWTISSFSTFTSQDEEDFKNGLAALDANIARLQKTLQNNLSSYG</sequence>
<feature type="coiled-coil region" evidence="1">
    <location>
        <begin position="499"/>
        <end position="529"/>
    </location>
</feature>
<accession>A0ABM1K772</accession>
<feature type="coiled-coil region" evidence="1">
    <location>
        <begin position="559"/>
        <end position="632"/>
    </location>
</feature>
<proteinExistence type="predicted"/>
<dbReference type="Proteomes" id="UP000694871">
    <property type="component" value="Unplaced"/>
</dbReference>
<dbReference type="InterPro" id="IPR029343">
    <property type="entry name" value="CCDC14"/>
</dbReference>
<keyword evidence="3" id="KW-1185">Reference proteome</keyword>
<keyword evidence="1" id="KW-0175">Coiled coil</keyword>
<protein>
    <submittedName>
        <fullName evidence="4">Coiled-coil domain-containing protein 14</fullName>
    </submittedName>
</protein>
<evidence type="ECO:0000313" key="3">
    <source>
        <dbReference type="Proteomes" id="UP000694871"/>
    </source>
</evidence>
<evidence type="ECO:0000256" key="1">
    <source>
        <dbReference type="SAM" id="Coils"/>
    </source>
</evidence>
<dbReference type="PANTHER" id="PTHR22367:SF2">
    <property type="entry name" value="COILED-COIL DOMAIN-CONTAINING PROTEIN 14"/>
    <property type="match status" value="1"/>
</dbReference>
<dbReference type="GeneID" id="107112877"/>
<dbReference type="Pfam" id="PF15254">
    <property type="entry name" value="CCDC14"/>
    <property type="match status" value="1"/>
</dbReference>
<evidence type="ECO:0000313" key="4">
    <source>
        <dbReference type="RefSeq" id="XP_015269559.1"/>
    </source>
</evidence>
<feature type="region of interest" description="Disordered" evidence="2">
    <location>
        <begin position="319"/>
        <end position="344"/>
    </location>
</feature>
<organism evidence="3 4">
    <name type="scientific">Gekko japonicus</name>
    <name type="common">Schlegel's Japanese gecko</name>
    <dbReference type="NCBI Taxonomy" id="146911"/>
    <lineage>
        <taxon>Eukaryota</taxon>
        <taxon>Metazoa</taxon>
        <taxon>Chordata</taxon>
        <taxon>Craniata</taxon>
        <taxon>Vertebrata</taxon>
        <taxon>Euteleostomi</taxon>
        <taxon>Lepidosauria</taxon>
        <taxon>Squamata</taxon>
        <taxon>Bifurcata</taxon>
        <taxon>Gekkota</taxon>
        <taxon>Gekkonidae</taxon>
        <taxon>Gekkoninae</taxon>
        <taxon>Gekko</taxon>
    </lineage>
</organism>
<name>A0ABM1K772_GEKJA</name>
<feature type="compositionally biased region" description="Basic and acidic residues" evidence="2">
    <location>
        <begin position="723"/>
        <end position="742"/>
    </location>
</feature>
<feature type="region of interest" description="Disordered" evidence="2">
    <location>
        <begin position="721"/>
        <end position="751"/>
    </location>
</feature>
<gene>
    <name evidence="4" type="primary">CCDC14</name>
</gene>
<evidence type="ECO:0000256" key="2">
    <source>
        <dbReference type="SAM" id="MobiDB-lite"/>
    </source>
</evidence>
<dbReference type="RefSeq" id="XP_015269559.1">
    <property type="nucleotide sequence ID" value="XM_015414073.1"/>
</dbReference>